<organism evidence="3 4">
    <name type="scientific">Synchytrium microbalum</name>
    <dbReference type="NCBI Taxonomy" id="1806994"/>
    <lineage>
        <taxon>Eukaryota</taxon>
        <taxon>Fungi</taxon>
        <taxon>Fungi incertae sedis</taxon>
        <taxon>Chytridiomycota</taxon>
        <taxon>Chytridiomycota incertae sedis</taxon>
        <taxon>Chytridiomycetes</taxon>
        <taxon>Synchytriales</taxon>
        <taxon>Synchytriaceae</taxon>
        <taxon>Synchytrium</taxon>
    </lineage>
</organism>
<comment type="similarity">
    <text evidence="2">Belongs to the APC3/CDC27 family.</text>
</comment>
<comment type="caution">
    <text evidence="3">The sequence shown here is derived from an EMBL/GenBank/DDBJ whole genome shotgun (WGS) entry which is preliminary data.</text>
</comment>
<proteinExistence type="inferred from homology"/>
<evidence type="ECO:0000256" key="2">
    <source>
        <dbReference type="ARBA" id="ARBA00038210"/>
    </source>
</evidence>
<dbReference type="RefSeq" id="XP_031026199.1">
    <property type="nucleotide sequence ID" value="XM_031167807.1"/>
</dbReference>
<dbReference type="GeneID" id="42003104"/>
<sequence length="375" mass="41732">MTRSKATTKDNSKPNKVITADALLIRAQTCLETLDYDLARKFLARALEIDTNHVQVLETLGVVELDSATSPESDNINRARQYLMRAMELAPNDGSHKYLCLGQLSSGMEALAFYEKGLELMEKERTVAQVDDAEDAEVTACKMAQALCSMVEIYMTDCCDEADAESRAESLSLRAITLDPQNPEPYQTLASVKISQSNLTGAREYIEKSLDIWELLSPDSPYYPLYPTRLACTKILIELDLFDRAMLVLQSLERDNDQDPEMWYLYGWCYYRWGGGVDISATSALPAPVLDTAEKKAVIALDASMDVDEVDRVEYWQDAIECFEQAVALFAKDVEYDGSDISRHAVVLLAELQAYVASAPNADSEDVGDSMDVGQ</sequence>
<keyword evidence="4" id="KW-1185">Reference proteome</keyword>
<dbReference type="GO" id="GO:0005680">
    <property type="term" value="C:anaphase-promoting complex"/>
    <property type="evidence" value="ECO:0007669"/>
    <property type="project" value="UniProtKB-ARBA"/>
</dbReference>
<dbReference type="AlphaFoldDB" id="A0A507C472"/>
<protein>
    <submittedName>
        <fullName evidence="3">Uncharacterized protein</fullName>
    </submittedName>
</protein>
<dbReference type="CDD" id="cd24142">
    <property type="entry name" value="ACL4-like"/>
    <property type="match status" value="1"/>
</dbReference>
<dbReference type="Proteomes" id="UP000319731">
    <property type="component" value="Unassembled WGS sequence"/>
</dbReference>
<evidence type="ECO:0000313" key="3">
    <source>
        <dbReference type="EMBL" id="TPX35767.1"/>
    </source>
</evidence>
<dbReference type="Pfam" id="PF13181">
    <property type="entry name" value="TPR_8"/>
    <property type="match status" value="1"/>
</dbReference>
<dbReference type="PANTHER" id="PTHR12558:SF13">
    <property type="entry name" value="CELL DIVISION CYCLE PROTEIN 27 HOMOLOG"/>
    <property type="match status" value="1"/>
</dbReference>
<evidence type="ECO:0000256" key="1">
    <source>
        <dbReference type="ARBA" id="ARBA00022803"/>
    </source>
</evidence>
<dbReference type="Gene3D" id="1.25.40.10">
    <property type="entry name" value="Tetratricopeptide repeat domain"/>
    <property type="match status" value="2"/>
</dbReference>
<keyword evidence="1" id="KW-0802">TPR repeat</keyword>
<dbReference type="STRING" id="1806994.A0A507C472"/>
<accession>A0A507C472</accession>
<dbReference type="SUPFAM" id="SSF48452">
    <property type="entry name" value="TPR-like"/>
    <property type="match status" value="2"/>
</dbReference>
<reference evidence="3 4" key="1">
    <citation type="journal article" date="2019" name="Sci. Rep.">
        <title>Comparative genomics of chytrid fungi reveal insights into the obligate biotrophic and pathogenic lifestyle of Synchytrium endobioticum.</title>
        <authorList>
            <person name="van de Vossenberg B.T.L.H."/>
            <person name="Warris S."/>
            <person name="Nguyen H.D.T."/>
            <person name="van Gent-Pelzer M.P.E."/>
            <person name="Joly D.L."/>
            <person name="van de Geest H.C."/>
            <person name="Bonants P.J.M."/>
            <person name="Smith D.S."/>
            <person name="Levesque C.A."/>
            <person name="van der Lee T.A.J."/>
        </authorList>
    </citation>
    <scope>NUCLEOTIDE SEQUENCE [LARGE SCALE GENOMIC DNA]</scope>
    <source>
        <strain evidence="3 4">JEL517</strain>
    </source>
</reference>
<evidence type="ECO:0000313" key="4">
    <source>
        <dbReference type="Proteomes" id="UP000319731"/>
    </source>
</evidence>
<gene>
    <name evidence="3" type="ORF">SmJEL517_g01879</name>
</gene>
<dbReference type="InterPro" id="IPR011990">
    <property type="entry name" value="TPR-like_helical_dom_sf"/>
</dbReference>
<name>A0A507C472_9FUNG</name>
<dbReference type="EMBL" id="QEAO01000007">
    <property type="protein sequence ID" value="TPX35767.1"/>
    <property type="molecule type" value="Genomic_DNA"/>
</dbReference>
<dbReference type="OrthoDB" id="1914839at2759"/>
<dbReference type="PANTHER" id="PTHR12558">
    <property type="entry name" value="CELL DIVISION CYCLE 16,23,27"/>
    <property type="match status" value="1"/>
</dbReference>
<dbReference type="InterPro" id="IPR019734">
    <property type="entry name" value="TPR_rpt"/>
</dbReference>